<dbReference type="SUPFAM" id="SSF51430">
    <property type="entry name" value="NAD(P)-linked oxidoreductase"/>
    <property type="match status" value="1"/>
</dbReference>
<dbReference type="CDD" id="cd19099">
    <property type="entry name" value="AKR_unchar"/>
    <property type="match status" value="1"/>
</dbReference>
<reference evidence="2 3" key="1">
    <citation type="submission" date="2015-01" db="EMBL/GenBank/DDBJ databases">
        <title>Vibrio sp. C1 JCM 19231 whole genome shotgun sequence.</title>
        <authorList>
            <person name="Sawabe T."/>
            <person name="Meirelles P."/>
            <person name="Feng G."/>
            <person name="Sayaka M."/>
            <person name="Hattori M."/>
            <person name="Ohkuma M."/>
        </authorList>
    </citation>
    <scope>NUCLEOTIDE SEQUENCE [LARGE SCALE GENOMIC DNA]</scope>
    <source>
        <strain evidence="3">JCM 19231</strain>
    </source>
</reference>
<evidence type="ECO:0000313" key="2">
    <source>
        <dbReference type="EMBL" id="GAM55756.1"/>
    </source>
</evidence>
<dbReference type="Gene3D" id="3.20.20.100">
    <property type="entry name" value="NADP-dependent oxidoreductase domain"/>
    <property type="match status" value="1"/>
</dbReference>
<feature type="domain" description="NADP-dependent oxidoreductase" evidence="1">
    <location>
        <begin position="28"/>
        <end position="213"/>
    </location>
</feature>
<dbReference type="RefSeq" id="WP_261833821.1">
    <property type="nucleotide sequence ID" value="NZ_AP024881.1"/>
</dbReference>
<gene>
    <name evidence="2" type="ORF">JCM19231_2358</name>
</gene>
<dbReference type="PANTHER" id="PTHR43312">
    <property type="entry name" value="D-THREO-ALDOSE 1-DEHYDROGENASE"/>
    <property type="match status" value="1"/>
</dbReference>
<organism evidence="2 3">
    <name type="scientific">Vibrio ishigakensis</name>
    <dbReference type="NCBI Taxonomy" id="1481914"/>
    <lineage>
        <taxon>Bacteria</taxon>
        <taxon>Pseudomonadati</taxon>
        <taxon>Pseudomonadota</taxon>
        <taxon>Gammaproteobacteria</taxon>
        <taxon>Vibrionales</taxon>
        <taxon>Vibrionaceae</taxon>
        <taxon>Vibrio</taxon>
    </lineage>
</organism>
<comment type="caution">
    <text evidence="2">The sequence shown here is derived from an EMBL/GenBank/DDBJ whole genome shotgun (WGS) entry which is preliminary data.</text>
</comment>
<protein>
    <submittedName>
        <fullName evidence="2">Aldo/keto reductase family protein</fullName>
    </submittedName>
</protein>
<accession>A0A0B8NP33</accession>
<dbReference type="InterPro" id="IPR023210">
    <property type="entry name" value="NADP_OxRdtase_dom"/>
</dbReference>
<sequence length="332" mass="37127">MTRKQQQFLAQKGVSKASITNGLALSNIGLGTYLGDATEEHDTGFIQAIQKSVALGCNLIDTAINYRGQRSELNVSKALQQIFANSDISRDELVIATKGGFTPSDWRSGRIGRDARQDMKDFYQYSVAPILGKGAAGNERINFIEADFIEWAFNQSLHNLSLAKIDIYYLHNPEMSLETLGEDTFYTELENTFYFLESQVKAGKLGIYGFATWSGFLADESEANYLNLEKILETAKRAGGDNHSFKVIQLPYNQARTEASDKLNQNGHSILNAAKANNLTMFTNVSLNQGKDFDRFTPESMINFLIEDERIDCALIGMKDPNKVERNLKQIL</sequence>
<dbReference type="Pfam" id="PF00248">
    <property type="entry name" value="Aldo_ket_red"/>
    <property type="match status" value="1"/>
</dbReference>
<proteinExistence type="predicted"/>
<reference evidence="2 3" key="2">
    <citation type="submission" date="2015-01" db="EMBL/GenBank/DDBJ databases">
        <authorList>
            <consortium name="NBRP consortium"/>
            <person name="Sawabe T."/>
            <person name="Meirelles P."/>
            <person name="Feng G."/>
            <person name="Sayaka M."/>
            <person name="Hattori M."/>
            <person name="Ohkuma M."/>
        </authorList>
    </citation>
    <scope>NUCLEOTIDE SEQUENCE [LARGE SCALE GENOMIC DNA]</scope>
    <source>
        <strain evidence="3">JCM 19231</strain>
    </source>
</reference>
<dbReference type="InterPro" id="IPR053135">
    <property type="entry name" value="AKR2_Oxidoreductase"/>
</dbReference>
<evidence type="ECO:0000313" key="3">
    <source>
        <dbReference type="Proteomes" id="UP000031671"/>
    </source>
</evidence>
<dbReference type="EMBL" id="BBRZ01000018">
    <property type="protein sequence ID" value="GAM55756.1"/>
    <property type="molecule type" value="Genomic_DNA"/>
</dbReference>
<dbReference type="InterPro" id="IPR036812">
    <property type="entry name" value="NAD(P)_OxRdtase_dom_sf"/>
</dbReference>
<evidence type="ECO:0000259" key="1">
    <source>
        <dbReference type="Pfam" id="PF00248"/>
    </source>
</evidence>
<dbReference type="Proteomes" id="UP000031671">
    <property type="component" value="Unassembled WGS sequence"/>
</dbReference>
<keyword evidence="3" id="KW-1185">Reference proteome</keyword>
<dbReference type="PANTHER" id="PTHR43312:SF1">
    <property type="entry name" value="NADP-DEPENDENT OXIDOREDUCTASE DOMAIN-CONTAINING PROTEIN"/>
    <property type="match status" value="1"/>
</dbReference>
<dbReference type="AlphaFoldDB" id="A0A0B8NP33"/>
<name>A0A0B8NP33_9VIBR</name>